<dbReference type="AlphaFoldDB" id="W7T452"/>
<feature type="region of interest" description="Disordered" evidence="1">
    <location>
        <begin position="33"/>
        <end position="82"/>
    </location>
</feature>
<organism evidence="2 3">
    <name type="scientific">Nannochloropsis gaditana</name>
    <dbReference type="NCBI Taxonomy" id="72520"/>
    <lineage>
        <taxon>Eukaryota</taxon>
        <taxon>Sar</taxon>
        <taxon>Stramenopiles</taxon>
        <taxon>Ochrophyta</taxon>
        <taxon>Eustigmatophyceae</taxon>
        <taxon>Eustigmatales</taxon>
        <taxon>Monodopsidaceae</taxon>
        <taxon>Nannochloropsis</taxon>
    </lineage>
</organism>
<protein>
    <submittedName>
        <fullName evidence="2">Uncharacterized protein</fullName>
    </submittedName>
</protein>
<dbReference type="Proteomes" id="UP000019335">
    <property type="component" value="Unassembled WGS sequence"/>
</dbReference>
<keyword evidence="3" id="KW-1185">Reference proteome</keyword>
<feature type="region of interest" description="Disordered" evidence="1">
    <location>
        <begin position="145"/>
        <end position="186"/>
    </location>
</feature>
<evidence type="ECO:0000313" key="2">
    <source>
        <dbReference type="EMBL" id="EWM21775.1"/>
    </source>
</evidence>
<name>W7T452_9STRA</name>
<feature type="compositionally biased region" description="Low complexity" evidence="1">
    <location>
        <begin position="172"/>
        <end position="186"/>
    </location>
</feature>
<dbReference type="OrthoDB" id="10354127at2759"/>
<gene>
    <name evidence="2" type="ORF">Naga_100188g2</name>
</gene>
<proteinExistence type="predicted"/>
<evidence type="ECO:0000256" key="1">
    <source>
        <dbReference type="SAM" id="MobiDB-lite"/>
    </source>
</evidence>
<sequence>MPSVAAPLCAASNSKSVMSSILSAPAAWAADSVSLPAKKESPNKATSSTPLKKRKSSHDDTLSPGITSSEPPIRRPKYAPTALSPGKISAAVTGAGHHKKVLPTIIRIVGACNESPRMGVKRRALTAHPSSCKRVKSMVAEVVHPHGQDTQPPPPPRPLEEPFILGVPPTCSNNNSSSGKNGNNSSRVAKAMKDIDMQVKSSNGSMNGSPSSGSVNSVSTPSKCTLSLRSSSQGSISPPTLRGRGSAAKEQPAPEPVPVVLTEVMEDAMDRISTRLLADDLAGMAQLLSFVAQAQVQCQEHLELFNMAMKKVNEAPALRKDFCDFEKVWSCVDVVYGRRPSAIFADLIDPRFPVVHTYHQHIFLRLFMHYAVTRLQLLRDMVMEKSGGPDVEEVGLVDTFLKFWFQRAPAYL</sequence>
<feature type="compositionally biased region" description="Low complexity" evidence="1">
    <location>
        <begin position="201"/>
        <end position="237"/>
    </location>
</feature>
<comment type="caution">
    <text evidence="2">The sequence shown here is derived from an EMBL/GenBank/DDBJ whole genome shotgun (WGS) entry which is preliminary data.</text>
</comment>
<evidence type="ECO:0000313" key="3">
    <source>
        <dbReference type="Proteomes" id="UP000019335"/>
    </source>
</evidence>
<dbReference type="EMBL" id="AZIL01002362">
    <property type="protein sequence ID" value="EWM21775.1"/>
    <property type="molecule type" value="Genomic_DNA"/>
</dbReference>
<accession>W7T452</accession>
<reference evidence="2 3" key="1">
    <citation type="journal article" date="2014" name="Mol. Plant">
        <title>Chromosome Scale Genome Assembly and Transcriptome Profiling of Nannochloropsis gaditana in Nitrogen Depletion.</title>
        <authorList>
            <person name="Corteggiani Carpinelli E."/>
            <person name="Telatin A."/>
            <person name="Vitulo N."/>
            <person name="Forcato C."/>
            <person name="D'Angelo M."/>
            <person name="Schiavon R."/>
            <person name="Vezzi A."/>
            <person name="Giacometti G.M."/>
            <person name="Morosinotto T."/>
            <person name="Valle G."/>
        </authorList>
    </citation>
    <scope>NUCLEOTIDE SEQUENCE [LARGE SCALE GENOMIC DNA]</scope>
    <source>
        <strain evidence="2 3">B-31</strain>
    </source>
</reference>
<feature type="region of interest" description="Disordered" evidence="1">
    <location>
        <begin position="200"/>
        <end position="255"/>
    </location>
</feature>